<dbReference type="AlphaFoldDB" id="A0A381SHE8"/>
<dbReference type="InterPro" id="IPR050483">
    <property type="entry name" value="CoA-transferase_III_domain"/>
</dbReference>
<dbReference type="InterPro" id="IPR023606">
    <property type="entry name" value="CoA-Trfase_III_dom_1_sf"/>
</dbReference>
<proteinExistence type="predicted"/>
<keyword evidence="1" id="KW-0808">Transferase</keyword>
<evidence type="ECO:0008006" key="3">
    <source>
        <dbReference type="Google" id="ProtNLM"/>
    </source>
</evidence>
<dbReference type="InterPro" id="IPR003673">
    <property type="entry name" value="CoA-Trfase_fam_III"/>
</dbReference>
<dbReference type="InterPro" id="IPR044855">
    <property type="entry name" value="CoA-Trfase_III_dom3_sf"/>
</dbReference>
<dbReference type="Gene3D" id="3.30.1540.10">
    <property type="entry name" value="formyl-coa transferase, domain 3"/>
    <property type="match status" value="1"/>
</dbReference>
<dbReference type="Pfam" id="PF02515">
    <property type="entry name" value="CoA_transf_3"/>
    <property type="match status" value="1"/>
</dbReference>
<dbReference type="PANTHER" id="PTHR48207">
    <property type="entry name" value="SUCCINATE--HYDROXYMETHYLGLUTARATE COA-TRANSFERASE"/>
    <property type="match status" value="1"/>
</dbReference>
<protein>
    <recommendedName>
        <fullName evidence="3">CoA transferase</fullName>
    </recommendedName>
</protein>
<name>A0A381SHE8_9ZZZZ</name>
<sequence length="415" mass="45941">MPKSTPLANIRIADLTNVIAGPVATRILGHMGAEILKVELPWGRAIGNIAMHGEDEEGRAYNKVGTFNEVNRAKKSIAIDLTHATGKEVFKEIVSVSDIVIQNYSPRVMGNLGLTYEDLRAVKPDLIMVSMPALGLEGPWSNYISFGPGTDALGGLSSITGYKNGRPHKPGNFYADHNSGFHVATGIMAALFRRYKTGEGQHLEIVLREATMSVIGEYFIEYQFTEKEPKRIGNDHPVFYPHGIFQCKGDDSWIAISVESNQEWQTLCEVIESTELKNDNDLTEVSSRRLNREKIELEITDWTKSKSNKEVMDLMQTRGIRAGIVAKASDILSDPHVSERNYLDTVEHPDAGEYTSPGLPFKFTRSSTNLGMRAPMFSEHSLPILSGLLAKDMSTIASLIEKGTTPLEPIDRVYS</sequence>
<organism evidence="2">
    <name type="scientific">marine metagenome</name>
    <dbReference type="NCBI Taxonomy" id="408172"/>
    <lineage>
        <taxon>unclassified sequences</taxon>
        <taxon>metagenomes</taxon>
        <taxon>ecological metagenomes</taxon>
    </lineage>
</organism>
<reference evidence="2" key="1">
    <citation type="submission" date="2018-05" db="EMBL/GenBank/DDBJ databases">
        <authorList>
            <person name="Lanie J.A."/>
            <person name="Ng W.-L."/>
            <person name="Kazmierczak K.M."/>
            <person name="Andrzejewski T.M."/>
            <person name="Davidsen T.M."/>
            <person name="Wayne K.J."/>
            <person name="Tettelin H."/>
            <person name="Glass J.I."/>
            <person name="Rusch D."/>
            <person name="Podicherti R."/>
            <person name="Tsui H.-C.T."/>
            <person name="Winkler M.E."/>
        </authorList>
    </citation>
    <scope>NUCLEOTIDE SEQUENCE</scope>
</reference>
<dbReference type="GO" id="GO:0008410">
    <property type="term" value="F:CoA-transferase activity"/>
    <property type="evidence" value="ECO:0007669"/>
    <property type="project" value="TreeGrafter"/>
</dbReference>
<evidence type="ECO:0000313" key="2">
    <source>
        <dbReference type="EMBL" id="SVA00633.1"/>
    </source>
</evidence>
<evidence type="ECO:0000256" key="1">
    <source>
        <dbReference type="ARBA" id="ARBA00022679"/>
    </source>
</evidence>
<dbReference type="Gene3D" id="3.40.50.10540">
    <property type="entry name" value="Crotonobetainyl-coa:carnitine coa-transferase, domain 1"/>
    <property type="match status" value="1"/>
</dbReference>
<dbReference type="PANTHER" id="PTHR48207:SF3">
    <property type="entry name" value="SUCCINATE--HYDROXYMETHYLGLUTARATE COA-TRANSFERASE"/>
    <property type="match status" value="1"/>
</dbReference>
<accession>A0A381SHE8</accession>
<dbReference type="SUPFAM" id="SSF89796">
    <property type="entry name" value="CoA-transferase family III (CaiB/BaiF)"/>
    <property type="match status" value="1"/>
</dbReference>
<gene>
    <name evidence="2" type="ORF">METZ01_LOCUS53487</name>
</gene>
<dbReference type="EMBL" id="UINC01002821">
    <property type="protein sequence ID" value="SVA00633.1"/>
    <property type="molecule type" value="Genomic_DNA"/>
</dbReference>